<reference evidence="3 4" key="1">
    <citation type="submission" date="2018-08" db="EMBL/GenBank/DDBJ databases">
        <title>Chitinophagaceae sp. K23C18032701, a novel bacterium isolated from forest soil.</title>
        <authorList>
            <person name="Wang C."/>
        </authorList>
    </citation>
    <scope>NUCLEOTIDE SEQUENCE [LARGE SCALE GENOMIC DNA]</scope>
    <source>
        <strain evidence="3 4">K23C18032701</strain>
    </source>
</reference>
<sequence length="263" mass="29707">MITLQDQLQRTISLPQAPTRIVCLVPSLTAWLHSLGLEEEVVGITKFCVHPQSWFRSKTRIGGTKDVHVEQVQALQPQLIIASKEENVQQQVELLYNVAQVYVSDVHDMPSALEALAHIGLLTGRHEQAALLLQQVVTGFRLLPAVKEPVPAAYLIWQQPYMTAGGDTFIHAMLRRCGLHNVFGEQQRYPQTTLAQLRDSGCRLVLLSTEPYPFKQQHVQALQAELPGVQVQLADGEMFSWYGSTMLQAPDYFRRCRQQWAVK</sequence>
<protein>
    <submittedName>
        <fullName evidence="3">Cobalamin-binding protein</fullName>
    </submittedName>
</protein>
<evidence type="ECO:0000256" key="1">
    <source>
        <dbReference type="ARBA" id="ARBA00022729"/>
    </source>
</evidence>
<organism evidence="3 4">
    <name type="scientific">Deminuibacter soli</name>
    <dbReference type="NCBI Taxonomy" id="2291815"/>
    <lineage>
        <taxon>Bacteria</taxon>
        <taxon>Pseudomonadati</taxon>
        <taxon>Bacteroidota</taxon>
        <taxon>Chitinophagia</taxon>
        <taxon>Chitinophagales</taxon>
        <taxon>Chitinophagaceae</taxon>
        <taxon>Deminuibacter</taxon>
    </lineage>
</organism>
<dbReference type="PANTHER" id="PTHR30535:SF35">
    <property type="entry name" value="PERIPLASMIC BINDING PROTEIN"/>
    <property type="match status" value="1"/>
</dbReference>
<evidence type="ECO:0000313" key="3">
    <source>
        <dbReference type="EMBL" id="RFM27972.1"/>
    </source>
</evidence>
<comment type="caution">
    <text evidence="3">The sequence shown here is derived from an EMBL/GenBank/DDBJ whole genome shotgun (WGS) entry which is preliminary data.</text>
</comment>
<dbReference type="Gene3D" id="3.40.50.1980">
    <property type="entry name" value="Nitrogenase molybdenum iron protein domain"/>
    <property type="match status" value="2"/>
</dbReference>
<name>A0A3E1NJ70_9BACT</name>
<dbReference type="InterPro" id="IPR054828">
    <property type="entry name" value="Vit_B12_bind_prot"/>
</dbReference>
<dbReference type="Proteomes" id="UP000261284">
    <property type="component" value="Unassembled WGS sequence"/>
</dbReference>
<gene>
    <name evidence="3" type="ORF">DXN05_10530</name>
</gene>
<keyword evidence="4" id="KW-1185">Reference proteome</keyword>
<dbReference type="PROSITE" id="PS50983">
    <property type="entry name" value="FE_B12_PBP"/>
    <property type="match status" value="1"/>
</dbReference>
<dbReference type="OrthoDB" id="9816357at2"/>
<dbReference type="PANTHER" id="PTHR30535">
    <property type="entry name" value="VITAMIN B12-BINDING PROTEIN"/>
    <property type="match status" value="1"/>
</dbReference>
<evidence type="ECO:0000313" key="4">
    <source>
        <dbReference type="Proteomes" id="UP000261284"/>
    </source>
</evidence>
<keyword evidence="1" id="KW-0732">Signal</keyword>
<dbReference type="InterPro" id="IPR050902">
    <property type="entry name" value="ABC_Transporter_SBP"/>
</dbReference>
<dbReference type="AlphaFoldDB" id="A0A3E1NJ70"/>
<feature type="domain" description="Fe/B12 periplasmic-binding" evidence="2">
    <location>
        <begin position="20"/>
        <end position="263"/>
    </location>
</feature>
<dbReference type="RefSeq" id="WP_116847219.1">
    <property type="nucleotide sequence ID" value="NZ_QTJU01000003.1"/>
</dbReference>
<proteinExistence type="predicted"/>
<dbReference type="EMBL" id="QTJU01000003">
    <property type="protein sequence ID" value="RFM27972.1"/>
    <property type="molecule type" value="Genomic_DNA"/>
</dbReference>
<evidence type="ECO:0000259" key="2">
    <source>
        <dbReference type="PROSITE" id="PS50983"/>
    </source>
</evidence>
<accession>A0A3E1NJ70</accession>
<dbReference type="SUPFAM" id="SSF53807">
    <property type="entry name" value="Helical backbone' metal receptor"/>
    <property type="match status" value="1"/>
</dbReference>
<dbReference type="InterPro" id="IPR002491">
    <property type="entry name" value="ABC_transptr_periplasmic_BD"/>
</dbReference>
<dbReference type="NCBIfam" id="NF038402">
    <property type="entry name" value="TroA_like"/>
    <property type="match status" value="1"/>
</dbReference>
<dbReference type="Pfam" id="PF01497">
    <property type="entry name" value="Peripla_BP_2"/>
    <property type="match status" value="1"/>
</dbReference>